<dbReference type="Pfam" id="PF22301">
    <property type="entry name" value="AUDH_beta_propeller"/>
    <property type="match status" value="1"/>
</dbReference>
<evidence type="ECO:0000313" key="4">
    <source>
        <dbReference type="Proteomes" id="UP000267821"/>
    </source>
</evidence>
<dbReference type="Proteomes" id="UP000267821">
    <property type="component" value="Unassembled WGS sequence"/>
</dbReference>
<dbReference type="OrthoDB" id="5378718at2759"/>
<protein>
    <submittedName>
        <fullName evidence="3">Uncharacterized protein</fullName>
    </submittedName>
</protein>
<evidence type="ECO:0000259" key="2">
    <source>
        <dbReference type="Pfam" id="PF22301"/>
    </source>
</evidence>
<dbReference type="InterPro" id="IPR054583">
    <property type="entry name" value="Beta-prop_AUDH"/>
</dbReference>
<accession>A0A3N4LHL8</accession>
<dbReference type="EMBL" id="ML121552">
    <property type="protein sequence ID" value="RPB22400.1"/>
    <property type="molecule type" value="Genomic_DNA"/>
</dbReference>
<evidence type="ECO:0000313" key="3">
    <source>
        <dbReference type="EMBL" id="RPB22400.1"/>
    </source>
</evidence>
<sequence length="652" mass="72561">MTLADVAGNGRMDIIICYHYGKTALTADPKGGYVVWLENPGKNAMAEGKPWTERYIGSWPAMYRLRAGYFTNSSVLQVVAAPLSAALNDFATPVPLLLFTRPDKIYDAVEWPREIIDDQNFLSIHEAAHVKFNSKSQEGRDSFVLASKEGITWMHYDKTPSPQWKATTIGIGVPLMEGQHYGGEGSVNVGTLPGDDVAYFLSVGPFDGGYVSAYTKKGTGPTSTEWEHHLLDVYGTPEQQYMQGGGPGHHVAVGDFDGDGVDECLVAMFGPSAQYGQGVYYYKPVDLANGIFAKWKVANESAARIAVGDFTGDGRLDFATIVYNVPGYYEGSDPAIHLYCNQFALLPPTDPQVISTLWENEPLIYFPKPETIKKTQEIPLLEIGGYRVHLVIMPPNNALPVLETQGIKVLWGQLSDCGVASRALSVPPFEAESARVESSLLNTNAEGCVFIRFVSITNDIERRKWKTNADVPVETLWKPSYEQLQVPTKNFLKFKQYDTDDTRPKRDFYNLTGFNFRFLEDKVNLCHMQFWTAAKDTNCGVHNHTGDVFLEVHISLFPGTGNGGMWRVTDGVYVDPNDPNAVPPESFDKLPLGKLEQHGGFWDRNCVGTPMRRENSKSINYPWHKWQGGDEGDALDIWTAFEFNPDLITSLE</sequence>
<evidence type="ECO:0000259" key="1">
    <source>
        <dbReference type="Pfam" id="PF18637"/>
    </source>
</evidence>
<reference evidence="3 4" key="1">
    <citation type="journal article" date="2018" name="Nat. Ecol. Evol.">
        <title>Pezizomycetes genomes reveal the molecular basis of ectomycorrhizal truffle lifestyle.</title>
        <authorList>
            <person name="Murat C."/>
            <person name="Payen T."/>
            <person name="Noel B."/>
            <person name="Kuo A."/>
            <person name="Morin E."/>
            <person name="Chen J."/>
            <person name="Kohler A."/>
            <person name="Krizsan K."/>
            <person name="Balestrini R."/>
            <person name="Da Silva C."/>
            <person name="Montanini B."/>
            <person name="Hainaut M."/>
            <person name="Levati E."/>
            <person name="Barry K.W."/>
            <person name="Belfiori B."/>
            <person name="Cichocki N."/>
            <person name="Clum A."/>
            <person name="Dockter R.B."/>
            <person name="Fauchery L."/>
            <person name="Guy J."/>
            <person name="Iotti M."/>
            <person name="Le Tacon F."/>
            <person name="Lindquist E.A."/>
            <person name="Lipzen A."/>
            <person name="Malagnac F."/>
            <person name="Mello A."/>
            <person name="Molinier V."/>
            <person name="Miyauchi S."/>
            <person name="Poulain J."/>
            <person name="Riccioni C."/>
            <person name="Rubini A."/>
            <person name="Sitrit Y."/>
            <person name="Splivallo R."/>
            <person name="Traeger S."/>
            <person name="Wang M."/>
            <person name="Zifcakova L."/>
            <person name="Wipf D."/>
            <person name="Zambonelli A."/>
            <person name="Paolocci F."/>
            <person name="Nowrousian M."/>
            <person name="Ottonello S."/>
            <person name="Baldrian P."/>
            <person name="Spatafora J.W."/>
            <person name="Henrissat B."/>
            <person name="Nagy L.G."/>
            <person name="Aury J.M."/>
            <person name="Wincker P."/>
            <person name="Grigoriev I.V."/>
            <person name="Bonfante P."/>
            <person name="Martin F.M."/>
        </authorList>
    </citation>
    <scope>NUCLEOTIDE SEQUENCE [LARGE SCALE GENOMIC DNA]</scope>
    <source>
        <strain evidence="3 4">ATCC MYA-4762</strain>
    </source>
</reference>
<dbReference type="Gene3D" id="2.60.120.990">
    <property type="match status" value="1"/>
</dbReference>
<gene>
    <name evidence="3" type="ORF">L211DRAFT_810834</name>
</gene>
<dbReference type="InParanoid" id="A0A3N4LHL8"/>
<dbReference type="Pfam" id="PF18637">
    <property type="entry name" value="AUDH_Cupin"/>
    <property type="match status" value="1"/>
</dbReference>
<feature type="domain" description="Aldos-2-ulose dehydratase beta-propeller" evidence="2">
    <location>
        <begin position="31"/>
        <end position="217"/>
    </location>
</feature>
<dbReference type="SUPFAM" id="SSF69318">
    <property type="entry name" value="Integrin alpha N-terminal domain"/>
    <property type="match status" value="1"/>
</dbReference>
<name>A0A3N4LHL8_9PEZI</name>
<organism evidence="3 4">
    <name type="scientific">Terfezia boudieri ATCC MYA-4762</name>
    <dbReference type="NCBI Taxonomy" id="1051890"/>
    <lineage>
        <taxon>Eukaryota</taxon>
        <taxon>Fungi</taxon>
        <taxon>Dikarya</taxon>
        <taxon>Ascomycota</taxon>
        <taxon>Pezizomycotina</taxon>
        <taxon>Pezizomycetes</taxon>
        <taxon>Pezizales</taxon>
        <taxon>Pezizaceae</taxon>
        <taxon>Terfezia</taxon>
    </lineage>
</organism>
<proteinExistence type="predicted"/>
<dbReference type="InterPro" id="IPR040887">
    <property type="entry name" value="AUDH_Cupin"/>
</dbReference>
<keyword evidence="4" id="KW-1185">Reference proteome</keyword>
<dbReference type="InterPro" id="IPR028994">
    <property type="entry name" value="Integrin_alpha_N"/>
</dbReference>
<feature type="domain" description="Aldos-2-ulose dehydratase/isomerase (AUDH) Cupin" evidence="1">
    <location>
        <begin position="352"/>
        <end position="644"/>
    </location>
</feature>
<dbReference type="AlphaFoldDB" id="A0A3N4LHL8"/>